<proteinExistence type="predicted"/>
<accession>A0A6G0X2X7</accession>
<keyword evidence="4 6" id="KW-1133">Transmembrane helix</keyword>
<keyword evidence="2 6" id="KW-0812">Transmembrane</keyword>
<dbReference type="Proteomes" id="UP000481153">
    <property type="component" value="Unassembled WGS sequence"/>
</dbReference>
<name>A0A6G0X2X7_9STRA</name>
<reference evidence="7 8" key="1">
    <citation type="submission" date="2019-07" db="EMBL/GenBank/DDBJ databases">
        <title>Genomics analysis of Aphanomyces spp. identifies a new class of oomycete effector associated with host adaptation.</title>
        <authorList>
            <person name="Gaulin E."/>
        </authorList>
    </citation>
    <scope>NUCLEOTIDE SEQUENCE [LARGE SCALE GENOMIC DNA]</scope>
    <source>
        <strain evidence="7 8">ATCC 201684</strain>
    </source>
</reference>
<feature type="transmembrane region" description="Helical" evidence="6">
    <location>
        <begin position="104"/>
        <end position="124"/>
    </location>
</feature>
<evidence type="ECO:0000256" key="6">
    <source>
        <dbReference type="SAM" id="Phobius"/>
    </source>
</evidence>
<comment type="caution">
    <text evidence="7">The sequence shown here is derived from an EMBL/GenBank/DDBJ whole genome shotgun (WGS) entry which is preliminary data.</text>
</comment>
<feature type="transmembrane region" description="Helical" evidence="6">
    <location>
        <begin position="136"/>
        <end position="156"/>
    </location>
</feature>
<sequence>MELVWEGDESKESVALDDAVAYLKKAQASSGKSVRALLQGACIQAAPNSDSAINAKRAKYLAARRQYLQRIQDEKEYNQMLGSISKPKRDHDMQKEMKSVTQHVSIGLNMIAAMATAFFVAYYVARTVTQDETTKLLAGLAGAIAMMMVEMVLYMARATKQEELARIARKKDT</sequence>
<keyword evidence="8" id="KW-1185">Reference proteome</keyword>
<organism evidence="7 8">
    <name type="scientific">Aphanomyces euteiches</name>
    <dbReference type="NCBI Taxonomy" id="100861"/>
    <lineage>
        <taxon>Eukaryota</taxon>
        <taxon>Sar</taxon>
        <taxon>Stramenopiles</taxon>
        <taxon>Oomycota</taxon>
        <taxon>Saprolegniomycetes</taxon>
        <taxon>Saprolegniales</taxon>
        <taxon>Verrucalvaceae</taxon>
        <taxon>Aphanomyces</taxon>
    </lineage>
</organism>
<dbReference type="EMBL" id="VJMJ01000117">
    <property type="protein sequence ID" value="KAF0734238.1"/>
    <property type="molecule type" value="Genomic_DNA"/>
</dbReference>
<evidence type="ECO:0000256" key="4">
    <source>
        <dbReference type="ARBA" id="ARBA00022989"/>
    </source>
</evidence>
<gene>
    <name evidence="7" type="ORF">Ae201684_009099</name>
</gene>
<dbReference type="VEuPathDB" id="FungiDB:AeMF1_015156"/>
<evidence type="ECO:0000256" key="5">
    <source>
        <dbReference type="ARBA" id="ARBA00023136"/>
    </source>
</evidence>
<dbReference type="InterPro" id="IPR021013">
    <property type="entry name" value="ATPase_Vma12"/>
</dbReference>
<keyword evidence="5 6" id="KW-0472">Membrane</keyword>
<evidence type="ECO:0000256" key="1">
    <source>
        <dbReference type="ARBA" id="ARBA00004477"/>
    </source>
</evidence>
<dbReference type="AlphaFoldDB" id="A0A6G0X2X7"/>
<dbReference type="GO" id="GO:0005789">
    <property type="term" value="C:endoplasmic reticulum membrane"/>
    <property type="evidence" value="ECO:0007669"/>
    <property type="project" value="UniProtKB-SubCell"/>
</dbReference>
<evidence type="ECO:0000313" key="8">
    <source>
        <dbReference type="Proteomes" id="UP000481153"/>
    </source>
</evidence>
<dbReference type="Pfam" id="PF11712">
    <property type="entry name" value="Vma12"/>
    <property type="match status" value="1"/>
</dbReference>
<dbReference type="PANTHER" id="PTHR31394">
    <property type="entry name" value="TRANSMEMBRANE PROTEIN 199"/>
    <property type="match status" value="1"/>
</dbReference>
<evidence type="ECO:0000256" key="3">
    <source>
        <dbReference type="ARBA" id="ARBA00022824"/>
    </source>
</evidence>
<keyword evidence="3" id="KW-0256">Endoplasmic reticulum</keyword>
<evidence type="ECO:0000313" key="7">
    <source>
        <dbReference type="EMBL" id="KAF0734238.1"/>
    </source>
</evidence>
<dbReference type="PANTHER" id="PTHR31394:SF1">
    <property type="entry name" value="TRANSMEMBRANE PROTEIN 199"/>
    <property type="match status" value="1"/>
</dbReference>
<protein>
    <submittedName>
        <fullName evidence="7">Uncharacterized protein</fullName>
    </submittedName>
</protein>
<dbReference type="GO" id="GO:0070072">
    <property type="term" value="P:vacuolar proton-transporting V-type ATPase complex assembly"/>
    <property type="evidence" value="ECO:0007669"/>
    <property type="project" value="InterPro"/>
</dbReference>
<evidence type="ECO:0000256" key="2">
    <source>
        <dbReference type="ARBA" id="ARBA00022692"/>
    </source>
</evidence>
<comment type="subcellular location">
    <subcellularLocation>
        <location evidence="1">Endoplasmic reticulum membrane</location>
        <topology evidence="1">Multi-pass membrane protein</topology>
    </subcellularLocation>
</comment>